<dbReference type="Pfam" id="PF00528">
    <property type="entry name" value="BPD_transp_1"/>
    <property type="match status" value="1"/>
</dbReference>
<keyword evidence="5 7" id="KW-1133">Transmembrane helix</keyword>
<dbReference type="AlphaFoldDB" id="A0A443J7N2"/>
<dbReference type="GO" id="GO:0005886">
    <property type="term" value="C:plasma membrane"/>
    <property type="evidence" value="ECO:0007669"/>
    <property type="project" value="UniProtKB-SubCell"/>
</dbReference>
<feature type="transmembrane region" description="Helical" evidence="7">
    <location>
        <begin position="91"/>
        <end position="115"/>
    </location>
</feature>
<dbReference type="NCBIfam" id="TIGR01097">
    <property type="entry name" value="PhnE"/>
    <property type="match status" value="1"/>
</dbReference>
<evidence type="ECO:0000313" key="9">
    <source>
        <dbReference type="EMBL" id="RWR16499.1"/>
    </source>
</evidence>
<evidence type="ECO:0000256" key="4">
    <source>
        <dbReference type="ARBA" id="ARBA00022692"/>
    </source>
</evidence>
<evidence type="ECO:0000256" key="3">
    <source>
        <dbReference type="ARBA" id="ARBA00022475"/>
    </source>
</evidence>
<dbReference type="RefSeq" id="WP_128210470.1">
    <property type="nucleotide sequence ID" value="NZ_JBHRSO010000036.1"/>
</dbReference>
<comment type="caution">
    <text evidence="9">The sequence shown here is derived from an EMBL/GenBank/DDBJ whole genome shotgun (WGS) entry which is preliminary data.</text>
</comment>
<gene>
    <name evidence="9" type="primary">phnE</name>
    <name evidence="9" type="ORF">D2T30_21505</name>
</gene>
<reference evidence="9 10" key="1">
    <citation type="submission" date="2019-01" db="EMBL/GenBank/DDBJ databases">
        <title>Sinorhodobacter populi sp. nov. isolated from the symptomatic bark tissue of Populus euramericana canker.</title>
        <authorList>
            <person name="Xu G."/>
        </authorList>
    </citation>
    <scope>NUCLEOTIDE SEQUENCE [LARGE SCALE GENOMIC DNA]</scope>
    <source>
        <strain evidence="9 10">SK2B-1</strain>
    </source>
</reference>
<dbReference type="InterPro" id="IPR035906">
    <property type="entry name" value="MetI-like_sf"/>
</dbReference>
<keyword evidence="6 7" id="KW-0472">Membrane</keyword>
<keyword evidence="2 7" id="KW-0813">Transport</keyword>
<dbReference type="EMBL" id="SAUZ01000042">
    <property type="protein sequence ID" value="RWR16499.1"/>
    <property type="molecule type" value="Genomic_DNA"/>
</dbReference>
<keyword evidence="3" id="KW-1003">Cell membrane</keyword>
<feature type="domain" description="ABC transmembrane type-1" evidence="8">
    <location>
        <begin position="92"/>
        <end position="275"/>
    </location>
</feature>
<comment type="subcellular location">
    <subcellularLocation>
        <location evidence="1 7">Cell membrane</location>
        <topology evidence="1 7">Multi-pass membrane protein</topology>
    </subcellularLocation>
</comment>
<evidence type="ECO:0000256" key="5">
    <source>
        <dbReference type="ARBA" id="ARBA00022989"/>
    </source>
</evidence>
<dbReference type="PANTHER" id="PTHR30043:SF1">
    <property type="entry name" value="ABC TRANSPORT SYSTEM PERMEASE PROTEIN P69"/>
    <property type="match status" value="1"/>
</dbReference>
<feature type="transmembrane region" description="Helical" evidence="7">
    <location>
        <begin position="24"/>
        <end position="41"/>
    </location>
</feature>
<evidence type="ECO:0000256" key="2">
    <source>
        <dbReference type="ARBA" id="ARBA00022448"/>
    </source>
</evidence>
<dbReference type="InterPro" id="IPR000515">
    <property type="entry name" value="MetI-like"/>
</dbReference>
<evidence type="ECO:0000256" key="1">
    <source>
        <dbReference type="ARBA" id="ARBA00004651"/>
    </source>
</evidence>
<reference evidence="9 10" key="2">
    <citation type="submission" date="2019-01" db="EMBL/GenBank/DDBJ databases">
        <authorList>
            <person name="Li Y."/>
        </authorList>
    </citation>
    <scope>NUCLEOTIDE SEQUENCE [LARGE SCALE GENOMIC DNA]</scope>
    <source>
        <strain evidence="9 10">SK2B-1</strain>
    </source>
</reference>
<organism evidence="9 10">
    <name type="scientific">Paenirhodobacter populi</name>
    <dbReference type="NCBI Taxonomy" id="2306993"/>
    <lineage>
        <taxon>Bacteria</taxon>
        <taxon>Pseudomonadati</taxon>
        <taxon>Pseudomonadota</taxon>
        <taxon>Alphaproteobacteria</taxon>
        <taxon>Rhodobacterales</taxon>
        <taxon>Rhodobacter group</taxon>
        <taxon>Paenirhodobacter</taxon>
    </lineage>
</organism>
<dbReference type="Proteomes" id="UP000284476">
    <property type="component" value="Unassembled WGS sequence"/>
</dbReference>
<evidence type="ECO:0000313" key="10">
    <source>
        <dbReference type="Proteomes" id="UP000284476"/>
    </source>
</evidence>
<protein>
    <submittedName>
        <fullName evidence="9">Phosphonate ABC transporter, permease protein PhnE</fullName>
    </submittedName>
</protein>
<evidence type="ECO:0000256" key="6">
    <source>
        <dbReference type="ARBA" id="ARBA00023136"/>
    </source>
</evidence>
<proteinExistence type="inferred from homology"/>
<feature type="transmembrane region" description="Helical" evidence="7">
    <location>
        <begin position="144"/>
        <end position="167"/>
    </location>
</feature>
<keyword evidence="4 7" id="KW-0812">Transmembrane</keyword>
<feature type="transmembrane region" description="Helical" evidence="7">
    <location>
        <begin position="252"/>
        <end position="274"/>
    </location>
</feature>
<evidence type="ECO:0000256" key="7">
    <source>
        <dbReference type="RuleBase" id="RU363032"/>
    </source>
</evidence>
<comment type="similarity">
    <text evidence="7">Belongs to the binding-protein-dependent transport system permease family.</text>
</comment>
<dbReference type="Gene3D" id="1.10.3720.10">
    <property type="entry name" value="MetI-like"/>
    <property type="match status" value="1"/>
</dbReference>
<evidence type="ECO:0000259" key="8">
    <source>
        <dbReference type="PROSITE" id="PS50928"/>
    </source>
</evidence>
<dbReference type="CDD" id="cd06261">
    <property type="entry name" value="TM_PBP2"/>
    <property type="match status" value="1"/>
</dbReference>
<name>A0A443J7N2_9RHOB</name>
<dbReference type="GO" id="GO:0015416">
    <property type="term" value="F:ABC-type phosphonate transporter activity"/>
    <property type="evidence" value="ECO:0007669"/>
    <property type="project" value="InterPro"/>
</dbReference>
<dbReference type="InterPro" id="IPR005769">
    <property type="entry name" value="PhnE/PtxC"/>
</dbReference>
<accession>A0A443J7N2</accession>
<sequence length="297" mass="32300">MTHVSDAIGRVEAARRAQMRRTGWKTLLFGGALAVLIGLSLHQGEVSWTKFITGLPRFGAYIIRILPDLSFATLGADLQGWMWNLPNWLKLLFDTVLIAFVSTVMGAIIAFFLSFPAARNMGFGRVSTQLARRFFEFLRTVPELVFALLFVFAFGLGPMAGVLAITLHTAGVLGKMMSEINETITDRSLEGVIAAGASRDRVIRLGVVPQVAPAFVSYILLRFEINVRSASVIGLVGAGGIGQELMFVINQFIYRDISAILALLIVTVAIVDIVSETIRHRIIASEVSHASATPSAH</sequence>
<dbReference type="SUPFAM" id="SSF161098">
    <property type="entry name" value="MetI-like"/>
    <property type="match status" value="1"/>
</dbReference>
<dbReference type="PANTHER" id="PTHR30043">
    <property type="entry name" value="PHOSPHONATES TRANSPORT SYSTEM PERMEASE PROTEIN"/>
    <property type="match status" value="1"/>
</dbReference>
<dbReference type="PROSITE" id="PS50928">
    <property type="entry name" value="ABC_TM1"/>
    <property type="match status" value="1"/>
</dbReference>